<evidence type="ECO:0000313" key="1">
    <source>
        <dbReference type="EMBL" id="KAH9711134.1"/>
    </source>
</evidence>
<dbReference type="EMBL" id="CM039176">
    <property type="protein sequence ID" value="KAH9711134.1"/>
    <property type="molecule type" value="Genomic_DNA"/>
</dbReference>
<protein>
    <submittedName>
        <fullName evidence="1">Ribonuclease H protein</fullName>
    </submittedName>
</protein>
<dbReference type="Proteomes" id="UP000829398">
    <property type="component" value="Chromosome 7"/>
</dbReference>
<accession>A0ACB8J088</accession>
<proteinExistence type="predicted"/>
<evidence type="ECO:0000313" key="2">
    <source>
        <dbReference type="Proteomes" id="UP000829398"/>
    </source>
</evidence>
<sequence length="293" mass="33462">MISTFIPNQILLQIAAVKPPSDGKCEDLLYWGHSKTGKFTSKSSYLFLNNSNCSKDAHFWKLIWKWKGPQRVKFFLWLVMHGKIKTREELFKRHILDKMNCERCGHEREDVMHTLKDCFVAREYGIFEFQSTSDIIFSPLTFVIGSVSTWESLVLMKWGMNGHDIQNVRSTLSFGQSNKIIKDVGWQAPPESFFKLNNDGSRLKNGLASAGGLVSDCSGKWQFSFGMNIGFRSVTTAELWGLFQGLNITWDRSICYLIAKMDSQCVSQLISSTSLMPDAYFSLITAIKELMNR</sequence>
<keyword evidence="2" id="KW-1185">Reference proteome</keyword>
<name>A0ACB8J088_CITSI</name>
<gene>
    <name evidence="1" type="ORF">KPL71_019661</name>
</gene>
<comment type="caution">
    <text evidence="1">The sequence shown here is derived from an EMBL/GenBank/DDBJ whole genome shotgun (WGS) entry which is preliminary data.</text>
</comment>
<organism evidence="1 2">
    <name type="scientific">Citrus sinensis</name>
    <name type="common">Sweet orange</name>
    <name type="synonym">Citrus aurantium var. sinensis</name>
    <dbReference type="NCBI Taxonomy" id="2711"/>
    <lineage>
        <taxon>Eukaryota</taxon>
        <taxon>Viridiplantae</taxon>
        <taxon>Streptophyta</taxon>
        <taxon>Embryophyta</taxon>
        <taxon>Tracheophyta</taxon>
        <taxon>Spermatophyta</taxon>
        <taxon>Magnoliopsida</taxon>
        <taxon>eudicotyledons</taxon>
        <taxon>Gunneridae</taxon>
        <taxon>Pentapetalae</taxon>
        <taxon>rosids</taxon>
        <taxon>malvids</taxon>
        <taxon>Sapindales</taxon>
        <taxon>Rutaceae</taxon>
        <taxon>Aurantioideae</taxon>
        <taxon>Citrus</taxon>
    </lineage>
</organism>
<reference evidence="2" key="1">
    <citation type="journal article" date="2023" name="Hortic. Res.">
        <title>A chromosome-level phased genome enabling allele-level studies in sweet orange: a case study on citrus Huanglongbing tolerance.</title>
        <authorList>
            <person name="Wu B."/>
            <person name="Yu Q."/>
            <person name="Deng Z."/>
            <person name="Duan Y."/>
            <person name="Luo F."/>
            <person name="Gmitter F. Jr."/>
        </authorList>
    </citation>
    <scope>NUCLEOTIDE SEQUENCE [LARGE SCALE GENOMIC DNA]</scope>
    <source>
        <strain evidence="2">cv. Valencia</strain>
    </source>
</reference>